<dbReference type="EMBL" id="JAUIZM010000005">
    <property type="protein sequence ID" value="KAK1382825.1"/>
    <property type="molecule type" value="Genomic_DNA"/>
</dbReference>
<evidence type="ECO:0000313" key="3">
    <source>
        <dbReference type="Proteomes" id="UP001237642"/>
    </source>
</evidence>
<feature type="region of interest" description="Disordered" evidence="1">
    <location>
        <begin position="1"/>
        <end position="42"/>
    </location>
</feature>
<feature type="region of interest" description="Disordered" evidence="1">
    <location>
        <begin position="287"/>
        <end position="323"/>
    </location>
</feature>
<dbReference type="AlphaFoldDB" id="A0AAD8IFB7"/>
<feature type="compositionally biased region" description="Basic and acidic residues" evidence="1">
    <location>
        <begin position="309"/>
        <end position="323"/>
    </location>
</feature>
<reference evidence="2" key="1">
    <citation type="submission" date="2023-02" db="EMBL/GenBank/DDBJ databases">
        <title>Genome of toxic invasive species Heracleum sosnowskyi carries increased number of genes despite the absence of recent whole-genome duplications.</title>
        <authorList>
            <person name="Schelkunov M."/>
            <person name="Shtratnikova V."/>
            <person name="Makarenko M."/>
            <person name="Klepikova A."/>
            <person name="Omelchenko D."/>
            <person name="Novikova G."/>
            <person name="Obukhova E."/>
            <person name="Bogdanov V."/>
            <person name="Penin A."/>
            <person name="Logacheva M."/>
        </authorList>
    </citation>
    <scope>NUCLEOTIDE SEQUENCE</scope>
    <source>
        <strain evidence="2">Hsosn_3</strain>
        <tissue evidence="2">Leaf</tissue>
    </source>
</reference>
<dbReference type="Proteomes" id="UP001237642">
    <property type="component" value="Unassembled WGS sequence"/>
</dbReference>
<feature type="compositionally biased region" description="Polar residues" evidence="1">
    <location>
        <begin position="287"/>
        <end position="299"/>
    </location>
</feature>
<keyword evidence="3" id="KW-1185">Reference proteome</keyword>
<proteinExistence type="predicted"/>
<evidence type="ECO:0000313" key="2">
    <source>
        <dbReference type="EMBL" id="KAK1382825.1"/>
    </source>
</evidence>
<reference evidence="2" key="2">
    <citation type="submission" date="2023-05" db="EMBL/GenBank/DDBJ databases">
        <authorList>
            <person name="Schelkunov M.I."/>
        </authorList>
    </citation>
    <scope>NUCLEOTIDE SEQUENCE</scope>
    <source>
        <strain evidence="2">Hsosn_3</strain>
        <tissue evidence="2">Leaf</tissue>
    </source>
</reference>
<comment type="caution">
    <text evidence="2">The sequence shown here is derived from an EMBL/GenBank/DDBJ whole genome shotgun (WGS) entry which is preliminary data.</text>
</comment>
<sequence>MDSCGTNNDMIAPNSSDSAPVHDSHEVGHSSNNSVHGEGGITSESGDKYWEYLLKVICDDAGHVANSSLKQSDTATPSSKDFAECINYDSMNGEQHNGHVRTENVLAWQTVEYCSTSQQLQVSSQLSQLHTCGGEPEVISTEQNVLHASTVSQQMSAVPTHCLQYDESQHNIFAENCGSLSQPTAASISRSFASELQVLDSSCAARYAPLNSVELENINQPTSSTFHASKVRRSGIAIPKPSGIGLHLNSILNALPKGCGASASVKSADGNYMIVQGKKSLCTTDFRSTENTGNSSPSSKAIDGLLNPTEHHSTSCDKREDAKLSPQKKRQDCMIFFMVNGCAQKCTPHFFMLYH</sequence>
<accession>A0AAD8IFB7</accession>
<gene>
    <name evidence="2" type="ORF">POM88_020560</name>
</gene>
<feature type="compositionally biased region" description="Polar residues" evidence="1">
    <location>
        <begin position="1"/>
        <end position="18"/>
    </location>
</feature>
<protein>
    <submittedName>
        <fullName evidence="2">Uncharacterized protein</fullName>
    </submittedName>
</protein>
<name>A0AAD8IFB7_9APIA</name>
<organism evidence="2 3">
    <name type="scientific">Heracleum sosnowskyi</name>
    <dbReference type="NCBI Taxonomy" id="360622"/>
    <lineage>
        <taxon>Eukaryota</taxon>
        <taxon>Viridiplantae</taxon>
        <taxon>Streptophyta</taxon>
        <taxon>Embryophyta</taxon>
        <taxon>Tracheophyta</taxon>
        <taxon>Spermatophyta</taxon>
        <taxon>Magnoliopsida</taxon>
        <taxon>eudicotyledons</taxon>
        <taxon>Gunneridae</taxon>
        <taxon>Pentapetalae</taxon>
        <taxon>asterids</taxon>
        <taxon>campanulids</taxon>
        <taxon>Apiales</taxon>
        <taxon>Apiaceae</taxon>
        <taxon>Apioideae</taxon>
        <taxon>apioid superclade</taxon>
        <taxon>Tordylieae</taxon>
        <taxon>Tordyliinae</taxon>
        <taxon>Heracleum</taxon>
    </lineage>
</organism>
<evidence type="ECO:0000256" key="1">
    <source>
        <dbReference type="SAM" id="MobiDB-lite"/>
    </source>
</evidence>